<organism evidence="3 4">
    <name type="scientific">Natronosalvus rutilus</name>
    <dbReference type="NCBI Taxonomy" id="2953753"/>
    <lineage>
        <taxon>Archaea</taxon>
        <taxon>Methanobacteriati</taxon>
        <taxon>Methanobacteriota</taxon>
        <taxon>Stenosarchaea group</taxon>
        <taxon>Halobacteria</taxon>
        <taxon>Halobacteriales</taxon>
        <taxon>Natrialbaceae</taxon>
        <taxon>Natronosalvus</taxon>
    </lineage>
</organism>
<keyword evidence="4" id="KW-1185">Reference proteome</keyword>
<feature type="compositionally biased region" description="Basic and acidic residues" evidence="1">
    <location>
        <begin position="1"/>
        <end position="16"/>
    </location>
</feature>
<dbReference type="EMBL" id="CP100355">
    <property type="protein sequence ID" value="UTF53145.1"/>
    <property type="molecule type" value="Genomic_DNA"/>
</dbReference>
<dbReference type="GeneID" id="73291465"/>
<accession>A0A9E7N7Z9</accession>
<evidence type="ECO:0000256" key="1">
    <source>
        <dbReference type="SAM" id="MobiDB-lite"/>
    </source>
</evidence>
<gene>
    <name evidence="3" type="ORF">NGM29_15425</name>
</gene>
<evidence type="ECO:0000256" key="2">
    <source>
        <dbReference type="SAM" id="Phobius"/>
    </source>
</evidence>
<feature type="transmembrane region" description="Helical" evidence="2">
    <location>
        <begin position="285"/>
        <end position="310"/>
    </location>
</feature>
<keyword evidence="2" id="KW-1133">Transmembrane helix</keyword>
<keyword evidence="2" id="KW-0812">Transmembrane</keyword>
<dbReference type="Pfam" id="PF11667">
    <property type="entry name" value="DUF3267"/>
    <property type="match status" value="1"/>
</dbReference>
<sequence>MDAKTRTGTRTPEHEQRARHKRTRVDHCLVEATAIRTDTPNSFVTNCHLFAAVTATDDRSAYQHLSSLRAPRSAAGRWALCSAVAFLYSWYVALDLHGAALGRPFDGVVVDPSALASGLEVVALVVGAFFVVAVPHELLHGAVMRYFGGRPRYGIRTARFGIPYAYAETQTDYGRNQMVAILVAPIVVISVVGFALAVGLDARWPLVLLAANVAGSVGDCWMASRLLEYPECVRVGPPPADGGGNEGGDGDEDGAENRDEDGALAIYSRSAIPQSRSPARVVHSFLVGTVGTVVVLALALVVLVFASLAFDSGAVVLADGDGNWLLFRHEPTADRGVLIEVGHRVVAALGAVGGVLWLGVGRGLEAPR</sequence>
<protein>
    <submittedName>
        <fullName evidence="3">DUF3267 domain-containing protein</fullName>
    </submittedName>
</protein>
<dbReference type="Proteomes" id="UP001056855">
    <property type="component" value="Chromosome"/>
</dbReference>
<feature type="transmembrane region" description="Helical" evidence="2">
    <location>
        <begin position="114"/>
        <end position="135"/>
    </location>
</feature>
<name>A0A9E7N7Z9_9EURY</name>
<feature type="region of interest" description="Disordered" evidence="1">
    <location>
        <begin position="1"/>
        <end position="22"/>
    </location>
</feature>
<dbReference type="RefSeq" id="WP_254157346.1">
    <property type="nucleotide sequence ID" value="NZ_CP100355.1"/>
</dbReference>
<reference evidence="3" key="1">
    <citation type="submission" date="2022-06" db="EMBL/GenBank/DDBJ databases">
        <title>Diverse halophilic archaea isolated from saline environments.</title>
        <authorList>
            <person name="Cui H.-L."/>
        </authorList>
    </citation>
    <scope>NUCLEOTIDE SEQUENCE</scope>
    <source>
        <strain evidence="3">WLHS1</strain>
    </source>
</reference>
<feature type="transmembrane region" description="Helical" evidence="2">
    <location>
        <begin position="75"/>
        <end position="94"/>
    </location>
</feature>
<evidence type="ECO:0000313" key="3">
    <source>
        <dbReference type="EMBL" id="UTF53145.1"/>
    </source>
</evidence>
<feature type="region of interest" description="Disordered" evidence="1">
    <location>
        <begin position="237"/>
        <end position="258"/>
    </location>
</feature>
<feature type="transmembrane region" description="Helical" evidence="2">
    <location>
        <begin position="179"/>
        <end position="200"/>
    </location>
</feature>
<evidence type="ECO:0000313" key="4">
    <source>
        <dbReference type="Proteomes" id="UP001056855"/>
    </source>
</evidence>
<dbReference type="InterPro" id="IPR021683">
    <property type="entry name" value="DUF3267"/>
</dbReference>
<dbReference type="AlphaFoldDB" id="A0A9E7N7Z9"/>
<proteinExistence type="predicted"/>
<dbReference type="KEGG" id="sawl:NGM29_15425"/>
<keyword evidence="2" id="KW-0472">Membrane</keyword>